<dbReference type="GO" id="GO:0005524">
    <property type="term" value="F:ATP binding"/>
    <property type="evidence" value="ECO:0007669"/>
    <property type="project" value="UniProtKB-KW"/>
</dbReference>
<evidence type="ECO:0000256" key="7">
    <source>
        <dbReference type="SAM" id="MobiDB-lite"/>
    </source>
</evidence>
<dbReference type="CDD" id="cd18140">
    <property type="entry name" value="HLD_clamp_RFC"/>
    <property type="match status" value="1"/>
</dbReference>
<dbReference type="InterPro" id="IPR003959">
    <property type="entry name" value="ATPase_AAA_core"/>
</dbReference>
<dbReference type="GO" id="GO:0016887">
    <property type="term" value="F:ATP hydrolysis activity"/>
    <property type="evidence" value="ECO:0007669"/>
    <property type="project" value="InterPro"/>
</dbReference>
<dbReference type="NCBIfam" id="NF003229">
    <property type="entry name" value="PRK04195.1-5"/>
    <property type="match status" value="1"/>
</dbReference>
<protein>
    <recommendedName>
        <fullName evidence="2">Replication factor C large subunit</fullName>
    </recommendedName>
    <alternativeName>
        <fullName evidence="6">Clamp loader large subunit</fullName>
    </alternativeName>
</protein>
<reference evidence="9" key="1">
    <citation type="journal article" date="2015" name="Proc. Natl. Acad. Sci. U.S.A.">
        <title>Networks of energetic and metabolic interactions define dynamics in microbial communities.</title>
        <authorList>
            <person name="Embree M."/>
            <person name="Liu J.K."/>
            <person name="Al-Bassam M.M."/>
            <person name="Zengler K."/>
        </authorList>
    </citation>
    <scope>NUCLEOTIDE SEQUENCE</scope>
</reference>
<dbReference type="InterPro" id="IPR047854">
    <property type="entry name" value="RFC_lid"/>
</dbReference>
<dbReference type="Pfam" id="PF00004">
    <property type="entry name" value="AAA"/>
    <property type="match status" value="1"/>
</dbReference>
<sequence length="444" mass="49804">MDWTEKYRPRRLQEIAGNASAVRQMYEWARDWTRGSKPLVLYGKPGVGKTSSAYALAHDMGWEVIELNASDQRTRPMIEKIAGSSSRTGSLTGASRKLILLDEADNLHAHADRGGAKAIVDIIGESMQPIILIANDYYGLARELKAATEPVQFRALQARQIVPRLKQICAAEGVVCSEEALAWIADQAGGDMRSAVNMLFAAAIGRNRLTGEDVRTVRKDERSTIFELVAALFKSRDDADLLALSYEVEDTPDTVEQWIEGNLEHLPDPVSRARGYACVSRADEYIGHTYRRQYYTLWRYATAVMLLGVSRAAGGHGIHGRIMPPSRWQKMGRSKRQKAIRTALTNKLSIMTHTPPETLREEFFTLLTLLVERDPARYVRELQLDADELNLFLQDRARSAKIVKDAAKEAKAAEKKPAKKRKANPEEPAEEETRQNPRGQSTLF</sequence>
<evidence type="ECO:0000313" key="9">
    <source>
        <dbReference type="EMBL" id="KUG19679.1"/>
    </source>
</evidence>
<dbReference type="SUPFAM" id="SSF52540">
    <property type="entry name" value="P-loop containing nucleoside triphosphate hydrolases"/>
    <property type="match status" value="1"/>
</dbReference>
<keyword evidence="3" id="KW-0235">DNA replication</keyword>
<dbReference type="GO" id="GO:0006260">
    <property type="term" value="P:DNA replication"/>
    <property type="evidence" value="ECO:0007669"/>
    <property type="project" value="UniProtKB-KW"/>
</dbReference>
<dbReference type="Gene3D" id="1.10.8.60">
    <property type="match status" value="1"/>
</dbReference>
<dbReference type="PANTHER" id="PTHR23389:SF6">
    <property type="entry name" value="REPLICATION FACTOR C SUBUNIT 1"/>
    <property type="match status" value="1"/>
</dbReference>
<gene>
    <name evidence="9" type="ORF">ASZ90_010596</name>
</gene>
<dbReference type="Pfam" id="PF21960">
    <property type="entry name" value="RCF1-5-like_lid"/>
    <property type="match status" value="1"/>
</dbReference>
<dbReference type="HAMAP" id="MF_01508">
    <property type="entry name" value="RfcL"/>
    <property type="match status" value="1"/>
</dbReference>
<evidence type="ECO:0000259" key="8">
    <source>
        <dbReference type="SMART" id="SM00382"/>
    </source>
</evidence>
<dbReference type="InterPro" id="IPR023935">
    <property type="entry name" value="Rep_factor-C_lsu"/>
</dbReference>
<feature type="compositionally biased region" description="Basic and acidic residues" evidence="7">
    <location>
        <begin position="404"/>
        <end position="416"/>
    </location>
</feature>
<evidence type="ECO:0000256" key="5">
    <source>
        <dbReference type="ARBA" id="ARBA00022840"/>
    </source>
</evidence>
<dbReference type="SMART" id="SM00382">
    <property type="entry name" value="AAA"/>
    <property type="match status" value="1"/>
</dbReference>
<dbReference type="EMBL" id="LNQE01001265">
    <property type="protein sequence ID" value="KUG19679.1"/>
    <property type="molecule type" value="Genomic_DNA"/>
</dbReference>
<evidence type="ECO:0000256" key="1">
    <source>
        <dbReference type="ARBA" id="ARBA00006878"/>
    </source>
</evidence>
<feature type="domain" description="AAA+ ATPase" evidence="8">
    <location>
        <begin position="35"/>
        <end position="166"/>
    </location>
</feature>
<name>A0A0W8FFL9_9ZZZZ</name>
<dbReference type="NCBIfam" id="NF003232">
    <property type="entry name" value="PRK04195.2-2"/>
    <property type="match status" value="1"/>
</dbReference>
<dbReference type="InterPro" id="IPR027417">
    <property type="entry name" value="P-loop_NTPase"/>
</dbReference>
<dbReference type="InterPro" id="IPR003593">
    <property type="entry name" value="AAA+_ATPase"/>
</dbReference>
<dbReference type="Gene3D" id="3.40.50.300">
    <property type="entry name" value="P-loop containing nucleotide triphosphate hydrolases"/>
    <property type="match status" value="1"/>
</dbReference>
<comment type="caution">
    <text evidence="9">The sequence shown here is derived from an EMBL/GenBank/DDBJ whole genome shotgun (WGS) entry which is preliminary data.</text>
</comment>
<evidence type="ECO:0000256" key="2">
    <source>
        <dbReference type="ARBA" id="ARBA00014793"/>
    </source>
</evidence>
<keyword evidence="4" id="KW-0547">Nucleotide-binding</keyword>
<dbReference type="CDD" id="cd00009">
    <property type="entry name" value="AAA"/>
    <property type="match status" value="1"/>
</dbReference>
<dbReference type="AlphaFoldDB" id="A0A0W8FFL9"/>
<evidence type="ECO:0000256" key="6">
    <source>
        <dbReference type="ARBA" id="ARBA00032141"/>
    </source>
</evidence>
<evidence type="ECO:0000256" key="4">
    <source>
        <dbReference type="ARBA" id="ARBA00022741"/>
    </source>
</evidence>
<organism evidence="9">
    <name type="scientific">hydrocarbon metagenome</name>
    <dbReference type="NCBI Taxonomy" id="938273"/>
    <lineage>
        <taxon>unclassified sequences</taxon>
        <taxon>metagenomes</taxon>
        <taxon>ecological metagenomes</taxon>
    </lineage>
</organism>
<feature type="region of interest" description="Disordered" evidence="7">
    <location>
        <begin position="404"/>
        <end position="444"/>
    </location>
</feature>
<proteinExistence type="inferred from homology"/>
<dbReference type="PANTHER" id="PTHR23389">
    <property type="entry name" value="CHROMOSOME TRANSMISSION FIDELITY FACTOR 18"/>
    <property type="match status" value="1"/>
</dbReference>
<comment type="similarity">
    <text evidence="1">Belongs to the activator 1 small subunits family. RfcL subfamily.</text>
</comment>
<accession>A0A0W8FFL9</accession>
<evidence type="ECO:0000256" key="3">
    <source>
        <dbReference type="ARBA" id="ARBA00022705"/>
    </source>
</evidence>
<keyword evidence="5" id="KW-0067">ATP-binding</keyword>